<dbReference type="RefSeq" id="WP_254899769.1">
    <property type="nucleotide sequence ID" value="NZ_FXAE01000025.1"/>
</dbReference>
<dbReference type="Proteomes" id="UP000192939">
    <property type="component" value="Unassembled WGS sequence"/>
</dbReference>
<evidence type="ECO:0000313" key="1">
    <source>
        <dbReference type="EMBL" id="SMF34228.1"/>
    </source>
</evidence>
<keyword evidence="2" id="KW-1185">Reference proteome</keyword>
<proteinExistence type="predicted"/>
<accession>A0ABY1M1C5</accession>
<gene>
    <name evidence="1" type="ORF">SAMN02744124_02523</name>
</gene>
<comment type="caution">
    <text evidence="1">The sequence shown here is derived from an EMBL/GenBank/DDBJ whole genome shotgun (WGS) entry which is preliminary data.</text>
</comment>
<reference evidence="1 2" key="1">
    <citation type="submission" date="2017-04" db="EMBL/GenBank/DDBJ databases">
        <authorList>
            <person name="Varghese N."/>
            <person name="Submissions S."/>
        </authorList>
    </citation>
    <scope>NUCLEOTIDE SEQUENCE [LARGE SCALE GENOMIC DNA]</scope>
    <source>
        <strain evidence="1 2">J12</strain>
    </source>
</reference>
<evidence type="ECO:0000313" key="2">
    <source>
        <dbReference type="Proteomes" id="UP000192939"/>
    </source>
</evidence>
<sequence length="42" mass="4462">MKPVITDSPSVSANSAVLDRPAKVLLAQAMACRSAFLQDYPV</sequence>
<protein>
    <submittedName>
        <fullName evidence="1">Uncharacterized protein</fullName>
    </submittedName>
</protein>
<organism evidence="1 2">
    <name type="scientific">Paenibacillus barengoltzii J12</name>
    <dbReference type="NCBI Taxonomy" id="935846"/>
    <lineage>
        <taxon>Bacteria</taxon>
        <taxon>Bacillati</taxon>
        <taxon>Bacillota</taxon>
        <taxon>Bacilli</taxon>
        <taxon>Bacillales</taxon>
        <taxon>Paenibacillaceae</taxon>
        <taxon>Paenibacillus</taxon>
    </lineage>
</organism>
<name>A0ABY1M1C5_9BACL</name>
<dbReference type="EMBL" id="FXAE01000025">
    <property type="protein sequence ID" value="SMF34228.1"/>
    <property type="molecule type" value="Genomic_DNA"/>
</dbReference>